<reference evidence="3" key="2">
    <citation type="journal article" date="2018" name="Data Brief">
        <title>Genome sequence data from 17 accessions of Ensete ventricosum, a staple food crop for millions in Ethiopia.</title>
        <authorList>
            <person name="Yemataw Z."/>
            <person name="Muzemil S."/>
            <person name="Ambachew D."/>
            <person name="Tripathi L."/>
            <person name="Tesfaye K."/>
            <person name="Chala A."/>
            <person name="Farbos A."/>
            <person name="O'Neill P."/>
            <person name="Moore K."/>
            <person name="Grant M."/>
            <person name="Studholme D.J."/>
        </authorList>
    </citation>
    <scope>NUCLEOTIDE SEQUENCE [LARGE SCALE GENOMIC DNA]</scope>
    <source>
        <tissue evidence="3">Leaf</tissue>
    </source>
</reference>
<dbReference type="Proteomes" id="UP000290560">
    <property type="component" value="Unassembled WGS sequence"/>
</dbReference>
<protein>
    <recommendedName>
        <fullName evidence="1">SAM domain-containing protein</fullName>
    </recommendedName>
</protein>
<dbReference type="PANTHER" id="PTHR33915">
    <property type="entry name" value="OSJNBA0033G05.11 PROTEIN"/>
    <property type="match status" value="1"/>
</dbReference>
<accession>A0A426YTA2</accession>
<name>A0A426YTA2_ENSVE</name>
<evidence type="ECO:0000313" key="4">
    <source>
        <dbReference type="Proteomes" id="UP000287651"/>
    </source>
</evidence>
<dbReference type="Pfam" id="PF07647">
    <property type="entry name" value="SAM_2"/>
    <property type="match status" value="1"/>
</dbReference>
<reference evidence="2 4" key="1">
    <citation type="journal article" date="2014" name="Agronomy (Basel)">
        <title>A Draft Genome Sequence for Ensete ventricosum, the Drought-Tolerant Tree Against Hunger.</title>
        <authorList>
            <person name="Harrison J."/>
            <person name="Moore K.A."/>
            <person name="Paszkiewicz K."/>
            <person name="Jones T."/>
            <person name="Grant M."/>
            <person name="Ambacheew D."/>
            <person name="Muzemil S."/>
            <person name="Studholme D.J."/>
        </authorList>
    </citation>
    <scope>NUCLEOTIDE SEQUENCE [LARGE SCALE GENOMIC DNA]</scope>
</reference>
<dbReference type="PANTHER" id="PTHR33915:SF1">
    <property type="entry name" value="OS04G0644100 PROTEIN"/>
    <property type="match status" value="1"/>
</dbReference>
<dbReference type="Gene3D" id="1.10.150.50">
    <property type="entry name" value="Transcription Factor, Ets-1"/>
    <property type="match status" value="1"/>
</dbReference>
<dbReference type="EMBL" id="KV876034">
    <property type="protein sequence ID" value="RZR73841.1"/>
    <property type="molecule type" value="Genomic_DNA"/>
</dbReference>
<dbReference type="SUPFAM" id="SSF47769">
    <property type="entry name" value="SAM/Pointed domain"/>
    <property type="match status" value="1"/>
</dbReference>
<dbReference type="AlphaFoldDB" id="A0A426YTA2"/>
<gene>
    <name evidence="2" type="ORF">B296_00025842</name>
    <name evidence="3" type="ORF">BHM03_00028838</name>
</gene>
<sequence>MGTTHLILPPLNDCVLHCQRRNIEATNLNEPPFLLQAPLVSVHIRHQPTQISSKVDAMDWYSWLSESSLDPGLVSEYALLFSNNELVQDDIAHFNHEFLLSMGVSIGKHRLEILKLAKKGMYRSPSSVARLLAAISMTRSCIAKYVRSFVPRDSSAIVVVPRPPYNGGVASRGNMLKRNKKLVKSKQGELLLTDGGVKVSSPVRVPRKASPMIDRYKEGAEEIRWDSMFQDLKPT</sequence>
<proteinExistence type="predicted"/>
<evidence type="ECO:0000313" key="2">
    <source>
        <dbReference type="EMBL" id="RRT54986.1"/>
    </source>
</evidence>
<dbReference type="CDD" id="cd09487">
    <property type="entry name" value="SAM_superfamily"/>
    <property type="match status" value="1"/>
</dbReference>
<evidence type="ECO:0000259" key="1">
    <source>
        <dbReference type="Pfam" id="PF07647"/>
    </source>
</evidence>
<organism evidence="2 4">
    <name type="scientific">Ensete ventricosum</name>
    <name type="common">Abyssinian banana</name>
    <name type="synonym">Musa ensete</name>
    <dbReference type="NCBI Taxonomy" id="4639"/>
    <lineage>
        <taxon>Eukaryota</taxon>
        <taxon>Viridiplantae</taxon>
        <taxon>Streptophyta</taxon>
        <taxon>Embryophyta</taxon>
        <taxon>Tracheophyta</taxon>
        <taxon>Spermatophyta</taxon>
        <taxon>Magnoliopsida</taxon>
        <taxon>Liliopsida</taxon>
        <taxon>Zingiberales</taxon>
        <taxon>Musaceae</taxon>
        <taxon>Ensete</taxon>
    </lineage>
</organism>
<dbReference type="Proteomes" id="UP000287651">
    <property type="component" value="Unassembled WGS sequence"/>
</dbReference>
<reference evidence="2" key="3">
    <citation type="submission" date="2018-09" db="EMBL/GenBank/DDBJ databases">
        <authorList>
            <person name="Harrison J."/>
            <person name="Moore K.A."/>
            <person name="Paszkiewicz K."/>
            <person name="Jones T."/>
            <person name="Grant M."/>
            <person name="Ambacheew D."/>
            <person name="Muzemil S."/>
            <person name="Studholme D."/>
        </authorList>
    </citation>
    <scope>NUCLEOTIDE SEQUENCE</scope>
</reference>
<dbReference type="EMBL" id="AMZH03010316">
    <property type="protein sequence ID" value="RRT54986.1"/>
    <property type="molecule type" value="Genomic_DNA"/>
</dbReference>
<dbReference type="InterPro" id="IPR013761">
    <property type="entry name" value="SAM/pointed_sf"/>
</dbReference>
<dbReference type="InterPro" id="IPR001660">
    <property type="entry name" value="SAM"/>
</dbReference>
<feature type="domain" description="SAM" evidence="1">
    <location>
        <begin position="63"/>
        <end position="115"/>
    </location>
</feature>
<evidence type="ECO:0000313" key="3">
    <source>
        <dbReference type="EMBL" id="RZR73841.1"/>
    </source>
</evidence>